<evidence type="ECO:0000256" key="2">
    <source>
        <dbReference type="ARBA" id="ARBA00022833"/>
    </source>
</evidence>
<evidence type="ECO:0000256" key="1">
    <source>
        <dbReference type="ARBA" id="ARBA00022723"/>
    </source>
</evidence>
<feature type="non-terminal residue" evidence="4">
    <location>
        <position position="54"/>
    </location>
</feature>
<dbReference type="EMBL" id="AZMM01017345">
    <property type="protein sequence ID" value="ETJ26529.1"/>
    <property type="molecule type" value="Genomic_DNA"/>
</dbReference>
<organism evidence="4">
    <name type="scientific">human gut metagenome</name>
    <dbReference type="NCBI Taxonomy" id="408170"/>
    <lineage>
        <taxon>unclassified sequences</taxon>
        <taxon>metagenomes</taxon>
        <taxon>organismal metagenomes</taxon>
    </lineage>
</organism>
<keyword evidence="2" id="KW-0862">Zinc</keyword>
<evidence type="ECO:0000313" key="4">
    <source>
        <dbReference type="EMBL" id="ETJ26529.1"/>
    </source>
</evidence>
<evidence type="ECO:0000259" key="3">
    <source>
        <dbReference type="Pfam" id="PF17755"/>
    </source>
</evidence>
<sequence>MKLEVDLDMVVPDSSKTLREGALAPWNPISSNYYPQMLEQAMTEFGIDMDKPFE</sequence>
<accession>W1XCJ6</accession>
<reference evidence="4" key="1">
    <citation type="submission" date="2013-12" db="EMBL/GenBank/DDBJ databases">
        <title>A Varibaculum cambriense genome reconstructed from a premature infant gut community with otherwise low bacterial novelty that shifts toward anaerobic metabolism during the third week of life.</title>
        <authorList>
            <person name="Brown C.T."/>
            <person name="Sharon I."/>
            <person name="Thomas B.C."/>
            <person name="Castelle C.J."/>
            <person name="Morowitz M.J."/>
            <person name="Banfield J.F."/>
        </authorList>
    </citation>
    <scope>NUCLEOTIDE SEQUENCE</scope>
</reference>
<dbReference type="AlphaFoldDB" id="W1XCJ6"/>
<dbReference type="Gene3D" id="1.10.8.280">
    <property type="entry name" value="ABC transporter ATPase domain-like"/>
    <property type="match status" value="1"/>
</dbReference>
<dbReference type="GO" id="GO:0046872">
    <property type="term" value="F:metal ion binding"/>
    <property type="evidence" value="ECO:0007669"/>
    <property type="project" value="UniProtKB-KW"/>
</dbReference>
<name>W1XCJ6_9ZZZZ</name>
<protein>
    <submittedName>
        <fullName evidence="4">Excinuclease ABC, A subunit</fullName>
    </submittedName>
</protein>
<keyword evidence="1" id="KW-0479">Metal-binding</keyword>
<proteinExistence type="predicted"/>
<dbReference type="Pfam" id="PF17755">
    <property type="entry name" value="UvrA_DNA-bind"/>
    <property type="match status" value="1"/>
</dbReference>
<comment type="caution">
    <text evidence="4">The sequence shown here is derived from an EMBL/GenBank/DDBJ whole genome shotgun (WGS) entry which is preliminary data.</text>
</comment>
<dbReference type="InterPro" id="IPR041552">
    <property type="entry name" value="UvrA_DNA-bd"/>
</dbReference>
<gene>
    <name evidence="4" type="ORF">Q604_UNBC17345G0001</name>
</gene>
<feature type="domain" description="UvrA DNA-binding" evidence="3">
    <location>
        <begin position="6"/>
        <end position="54"/>
    </location>
</feature>